<keyword evidence="4 6" id="KW-0862">Zinc</keyword>
<dbReference type="InterPro" id="IPR013154">
    <property type="entry name" value="ADH-like_N"/>
</dbReference>
<dbReference type="AlphaFoldDB" id="A0A7H8QII3"/>
<proteinExistence type="inferred from homology"/>
<dbReference type="SUPFAM" id="SSF50129">
    <property type="entry name" value="GroES-like"/>
    <property type="match status" value="1"/>
</dbReference>
<dbReference type="OrthoDB" id="1560166at2759"/>
<dbReference type="RefSeq" id="XP_035339973.1">
    <property type="nucleotide sequence ID" value="XM_035484080.1"/>
</dbReference>
<dbReference type="KEGG" id="trg:TRUGW13939_00874"/>
<dbReference type="InterPro" id="IPR020843">
    <property type="entry name" value="ER"/>
</dbReference>
<sequence>MALPTTYTRAVFTSPGSPLALETVPLSLPAKNEILVKVQACGVCFSDQMAQHNIMGGGFPIVPGHEIIGHVAAVGDGVEGWNVGDRIGGAWHGGHDGTCHACKQGLFQMCDNRTVNGETKDGGYAEYCKIRQEAAVKVPSHIDAAKYAPILCAGTSVFNAMRRMNVPVGSTVAIQGLGGLGHLAIQYANKFGYRVVALSRDDKKESLARGLGAHEYIDGSKWDGDYGAALQKLGGVSLIVTTAPDSGVMDTLLRGLGLLGKLLILSVPGDIVVNTATMLTYGLSIHHWPAGHALDVEEAIQFTEIEEINCIVEKFPLQKVNDAFCGSPLSQFKLTADFYYVAAMANGTVRFRSVITME</sequence>
<dbReference type="PROSITE" id="PS00059">
    <property type="entry name" value="ADH_ZINC"/>
    <property type="match status" value="1"/>
</dbReference>
<evidence type="ECO:0000313" key="9">
    <source>
        <dbReference type="Proteomes" id="UP000509510"/>
    </source>
</evidence>
<dbReference type="Proteomes" id="UP000509510">
    <property type="component" value="Chromosome I"/>
</dbReference>
<dbReference type="SUPFAM" id="SSF51735">
    <property type="entry name" value="NAD(P)-binding Rossmann-fold domains"/>
    <property type="match status" value="1"/>
</dbReference>
<dbReference type="InterPro" id="IPR013149">
    <property type="entry name" value="ADH-like_C"/>
</dbReference>
<evidence type="ECO:0000256" key="1">
    <source>
        <dbReference type="ARBA" id="ARBA00001947"/>
    </source>
</evidence>
<accession>A0A7H8QII3</accession>
<evidence type="ECO:0000256" key="4">
    <source>
        <dbReference type="ARBA" id="ARBA00022833"/>
    </source>
</evidence>
<dbReference type="InterPro" id="IPR036291">
    <property type="entry name" value="NAD(P)-bd_dom_sf"/>
</dbReference>
<dbReference type="Gene3D" id="3.90.180.10">
    <property type="entry name" value="Medium-chain alcohol dehydrogenases, catalytic domain"/>
    <property type="match status" value="1"/>
</dbReference>
<evidence type="ECO:0000256" key="6">
    <source>
        <dbReference type="RuleBase" id="RU361277"/>
    </source>
</evidence>
<feature type="domain" description="Enoyl reductase (ER)" evidence="7">
    <location>
        <begin position="16"/>
        <end position="302"/>
    </location>
</feature>
<dbReference type="PANTHER" id="PTHR42940">
    <property type="entry name" value="ALCOHOL DEHYDROGENASE 1-RELATED"/>
    <property type="match status" value="1"/>
</dbReference>
<dbReference type="GO" id="GO:0004022">
    <property type="term" value="F:alcohol dehydrogenase (NAD+) activity"/>
    <property type="evidence" value="ECO:0007669"/>
    <property type="project" value="TreeGrafter"/>
</dbReference>
<dbReference type="Pfam" id="PF00107">
    <property type="entry name" value="ADH_zinc_N"/>
    <property type="match status" value="1"/>
</dbReference>
<gene>
    <name evidence="8" type="ORF">TRUGW13939_00874</name>
</gene>
<keyword evidence="5" id="KW-0560">Oxidoreductase</keyword>
<evidence type="ECO:0000256" key="3">
    <source>
        <dbReference type="ARBA" id="ARBA00022723"/>
    </source>
</evidence>
<dbReference type="GO" id="GO:0005737">
    <property type="term" value="C:cytoplasm"/>
    <property type="evidence" value="ECO:0007669"/>
    <property type="project" value="TreeGrafter"/>
</dbReference>
<organism evidence="8 9">
    <name type="scientific">Talaromyces rugulosus</name>
    <name type="common">Penicillium rugulosum</name>
    <dbReference type="NCBI Taxonomy" id="121627"/>
    <lineage>
        <taxon>Eukaryota</taxon>
        <taxon>Fungi</taxon>
        <taxon>Dikarya</taxon>
        <taxon>Ascomycota</taxon>
        <taxon>Pezizomycotina</taxon>
        <taxon>Eurotiomycetes</taxon>
        <taxon>Eurotiomycetidae</taxon>
        <taxon>Eurotiales</taxon>
        <taxon>Trichocomaceae</taxon>
        <taxon>Talaromyces</taxon>
        <taxon>Talaromyces sect. Islandici</taxon>
    </lineage>
</organism>
<dbReference type="InterPro" id="IPR002328">
    <property type="entry name" value="ADH_Zn_CS"/>
</dbReference>
<evidence type="ECO:0000259" key="7">
    <source>
        <dbReference type="SMART" id="SM00829"/>
    </source>
</evidence>
<comment type="cofactor">
    <cofactor evidence="1 6">
        <name>Zn(2+)</name>
        <dbReference type="ChEBI" id="CHEBI:29105"/>
    </cofactor>
</comment>
<dbReference type="Pfam" id="PF08240">
    <property type="entry name" value="ADH_N"/>
    <property type="match status" value="1"/>
</dbReference>
<dbReference type="InterPro" id="IPR011032">
    <property type="entry name" value="GroES-like_sf"/>
</dbReference>
<name>A0A7H8QII3_TALRU</name>
<evidence type="ECO:0000256" key="2">
    <source>
        <dbReference type="ARBA" id="ARBA00008072"/>
    </source>
</evidence>
<comment type="similarity">
    <text evidence="2 6">Belongs to the zinc-containing alcohol dehydrogenase family.</text>
</comment>
<evidence type="ECO:0000313" key="8">
    <source>
        <dbReference type="EMBL" id="QKX53794.1"/>
    </source>
</evidence>
<dbReference type="EMBL" id="CP055898">
    <property type="protein sequence ID" value="QKX53794.1"/>
    <property type="molecule type" value="Genomic_DNA"/>
</dbReference>
<dbReference type="Gene3D" id="3.40.50.720">
    <property type="entry name" value="NAD(P)-binding Rossmann-like Domain"/>
    <property type="match status" value="1"/>
</dbReference>
<dbReference type="GeneID" id="55988387"/>
<keyword evidence="3 6" id="KW-0479">Metal-binding</keyword>
<dbReference type="SMART" id="SM00829">
    <property type="entry name" value="PKS_ER"/>
    <property type="match status" value="1"/>
</dbReference>
<reference evidence="9" key="1">
    <citation type="submission" date="2020-06" db="EMBL/GenBank/DDBJ databases">
        <title>A chromosome-scale genome assembly of Talaromyces rugulosus W13939.</title>
        <authorList>
            <person name="Wang B."/>
            <person name="Guo L."/>
            <person name="Ye K."/>
            <person name="Wang L."/>
        </authorList>
    </citation>
    <scope>NUCLEOTIDE SEQUENCE [LARGE SCALE GENOMIC DNA]</scope>
    <source>
        <strain evidence="9">W13939</strain>
    </source>
</reference>
<dbReference type="GO" id="GO:0008270">
    <property type="term" value="F:zinc ion binding"/>
    <property type="evidence" value="ECO:0007669"/>
    <property type="project" value="InterPro"/>
</dbReference>
<evidence type="ECO:0000256" key="5">
    <source>
        <dbReference type="ARBA" id="ARBA00023002"/>
    </source>
</evidence>
<dbReference type="PANTHER" id="PTHR42940:SF7">
    <property type="entry name" value="ALCOHOL DEHYDROGENASE-LIKE N-TERMINAL DOMAIN-CONTAINING PROTEIN"/>
    <property type="match status" value="1"/>
</dbReference>
<keyword evidence="9" id="KW-1185">Reference proteome</keyword>
<protein>
    <recommendedName>
        <fullName evidence="7">Enoyl reductase (ER) domain-containing protein</fullName>
    </recommendedName>
</protein>